<keyword evidence="1" id="KW-0472">Membrane</keyword>
<dbReference type="AlphaFoldDB" id="K0KE78"/>
<dbReference type="Proteomes" id="UP000009328">
    <property type="component" value="Unassembled WGS sequence"/>
</dbReference>
<accession>K0KE78</accession>
<feature type="transmembrane region" description="Helical" evidence="1">
    <location>
        <begin position="282"/>
        <end position="301"/>
    </location>
</feature>
<reference evidence="2 3" key="1">
    <citation type="journal article" date="2012" name="Eukaryot. Cell">
        <title>Draft genome sequence of Wickerhamomyces ciferrii NRRL Y-1031 F-60-10.</title>
        <authorList>
            <person name="Schneider J."/>
            <person name="Andrea H."/>
            <person name="Blom J."/>
            <person name="Jaenicke S."/>
            <person name="Ruckert C."/>
            <person name="Schorsch C."/>
            <person name="Szczepanowski R."/>
            <person name="Farwick M."/>
            <person name="Goesmann A."/>
            <person name="Puhler A."/>
            <person name="Schaffer S."/>
            <person name="Tauch A."/>
            <person name="Kohler T."/>
            <person name="Brinkrolf K."/>
        </authorList>
    </citation>
    <scope>NUCLEOTIDE SEQUENCE [LARGE SCALE GENOMIC DNA]</scope>
    <source>
        <strain evidence="3">ATCC 14091 / BCRC 22168 / CBS 111 / JCM 3599 / NBRC 0793 / NRRL Y-1031 F-60-10</strain>
    </source>
</reference>
<proteinExistence type="predicted"/>
<dbReference type="InParanoid" id="K0KE78"/>
<protein>
    <submittedName>
        <fullName evidence="2">Uncharacterized protein</fullName>
    </submittedName>
</protein>
<dbReference type="HOGENOM" id="CLU_869322_0_0_1"/>
<keyword evidence="3" id="KW-1185">Reference proteome</keyword>
<gene>
    <name evidence="2" type="ORF">BN7_2958</name>
</gene>
<evidence type="ECO:0000313" key="2">
    <source>
        <dbReference type="EMBL" id="CCH43410.1"/>
    </source>
</evidence>
<name>K0KE78_WICCF</name>
<evidence type="ECO:0000256" key="1">
    <source>
        <dbReference type="SAM" id="Phobius"/>
    </source>
</evidence>
<sequence length="320" mass="36930">MNINDFFDISEGNLTIYNFHEFCYGNNIIDTSQLDFDSFENFLKQTNSRFKGCNLTLDDGITKKDIKENLRKRNLFFRNNKVSKRRIRISAGILYVQHENIESNTSTPEEPQTQETFIINPNIIPQQILKQASEEVALCQKRKEFFSNKALTPAVKKQFFEKVHSKLKDQGILRRYETITNFNSKAVLKYLLETFQCKVAKPINVDSRGDGDQEIVGKEESNKVESIDYENRGEELNKAESIDYENRAEKNIESEDIDIAKGEEDPKGEAIDVVKGKKRPDFLLVGIFGLILITILILLYMKGVISKNLFNYNSITYYIG</sequence>
<dbReference type="EMBL" id="CAIF01000076">
    <property type="protein sequence ID" value="CCH43410.1"/>
    <property type="molecule type" value="Genomic_DNA"/>
</dbReference>
<keyword evidence="1" id="KW-1133">Transmembrane helix</keyword>
<evidence type="ECO:0000313" key="3">
    <source>
        <dbReference type="Proteomes" id="UP000009328"/>
    </source>
</evidence>
<comment type="caution">
    <text evidence="2">The sequence shown here is derived from an EMBL/GenBank/DDBJ whole genome shotgun (WGS) entry which is preliminary data.</text>
</comment>
<organism evidence="2 3">
    <name type="scientific">Wickerhamomyces ciferrii (strain ATCC 14091 / BCRC 22168 / CBS 111 / JCM 3599 / NBRC 0793 / NRRL Y-1031 F-60-10)</name>
    <name type="common">Yeast</name>
    <name type="synonym">Pichia ciferrii</name>
    <dbReference type="NCBI Taxonomy" id="1206466"/>
    <lineage>
        <taxon>Eukaryota</taxon>
        <taxon>Fungi</taxon>
        <taxon>Dikarya</taxon>
        <taxon>Ascomycota</taxon>
        <taxon>Saccharomycotina</taxon>
        <taxon>Saccharomycetes</taxon>
        <taxon>Phaffomycetales</taxon>
        <taxon>Wickerhamomycetaceae</taxon>
        <taxon>Wickerhamomyces</taxon>
    </lineage>
</organism>
<keyword evidence="1" id="KW-0812">Transmembrane</keyword>